<keyword evidence="3" id="KW-0378">Hydrolase</keyword>
<dbReference type="RefSeq" id="WP_156214961.1">
    <property type="nucleotide sequence ID" value="NZ_WOFH01000002.1"/>
</dbReference>
<dbReference type="GO" id="GO:0016787">
    <property type="term" value="F:hydrolase activity"/>
    <property type="evidence" value="ECO:0007669"/>
    <property type="project" value="UniProtKB-KW"/>
</dbReference>
<organism evidence="3 4">
    <name type="scientific">Actinomadura litoris</name>
    <dbReference type="NCBI Taxonomy" id="2678616"/>
    <lineage>
        <taxon>Bacteria</taxon>
        <taxon>Bacillati</taxon>
        <taxon>Actinomycetota</taxon>
        <taxon>Actinomycetes</taxon>
        <taxon>Streptosporangiales</taxon>
        <taxon>Thermomonosporaceae</taxon>
        <taxon>Actinomadura</taxon>
    </lineage>
</organism>
<dbReference type="GO" id="GO:0016831">
    <property type="term" value="F:carboxy-lyase activity"/>
    <property type="evidence" value="ECO:0007669"/>
    <property type="project" value="InterPro"/>
</dbReference>
<dbReference type="InterPro" id="IPR032465">
    <property type="entry name" value="ACMSD"/>
</dbReference>
<dbReference type="InterPro" id="IPR006680">
    <property type="entry name" value="Amidohydro-rel"/>
</dbReference>
<dbReference type="Pfam" id="PF04909">
    <property type="entry name" value="Amidohydro_2"/>
    <property type="match status" value="1"/>
</dbReference>
<keyword evidence="1" id="KW-0456">Lyase</keyword>
<evidence type="ECO:0000256" key="1">
    <source>
        <dbReference type="ARBA" id="ARBA00023239"/>
    </source>
</evidence>
<reference evidence="3 4" key="1">
    <citation type="submission" date="2019-11" db="EMBL/GenBank/DDBJ databases">
        <authorList>
            <person name="Cao P."/>
        </authorList>
    </citation>
    <scope>NUCLEOTIDE SEQUENCE [LARGE SCALE GENOMIC DNA]</scope>
    <source>
        <strain evidence="3 4">NEAU-AAG5</strain>
    </source>
</reference>
<accession>A0A7K1KUY4</accession>
<dbReference type="SUPFAM" id="SSF51556">
    <property type="entry name" value="Metallo-dependent hydrolases"/>
    <property type="match status" value="1"/>
</dbReference>
<evidence type="ECO:0000313" key="3">
    <source>
        <dbReference type="EMBL" id="MUN35994.1"/>
    </source>
</evidence>
<dbReference type="GO" id="GO:0019748">
    <property type="term" value="P:secondary metabolic process"/>
    <property type="evidence" value="ECO:0007669"/>
    <property type="project" value="TreeGrafter"/>
</dbReference>
<dbReference type="InterPro" id="IPR032466">
    <property type="entry name" value="Metal_Hydrolase"/>
</dbReference>
<dbReference type="PANTHER" id="PTHR21240:SF28">
    <property type="entry name" value="ISO-OROTATE DECARBOXYLASE (EUROFUNG)"/>
    <property type="match status" value="1"/>
</dbReference>
<comment type="caution">
    <text evidence="3">The sequence shown here is derived from an EMBL/GenBank/DDBJ whole genome shotgun (WGS) entry which is preliminary data.</text>
</comment>
<sequence length="339" mass="38365">MELSEYRPRTRLRVEESHVPRAAVPAIDAHNHLGRWLTGDWTIPDVKSLLALMDACGVETIVNLDGRWDAELEANLDRYDRAYPDRFLTFCHVDWTRLGRPGALAESLRKSVAAGARGLKVWKDLGLHIRDDSGRLVLPDDPRLGELWDAAADLGVPVWIHTADPIAFFDPIDERNERYEQLLAHPDWSFADEERFPRFDWLMDSLEALVAAHPRTTFVAVHAGCQAEDLGRVGRMLAAYPNLNIDIAARIAELGRQPRATRDLILRFPDRVLFGTDEFPPSADLYATHFRFLETLDEHFPHSDDDPPLMGRWRISGLGLPEDVLARVYASNAARVLGL</sequence>
<proteinExistence type="predicted"/>
<feature type="domain" description="Amidohydrolase-related" evidence="2">
    <location>
        <begin position="81"/>
        <end position="339"/>
    </location>
</feature>
<dbReference type="EMBL" id="WOFH01000002">
    <property type="protein sequence ID" value="MUN35994.1"/>
    <property type="molecule type" value="Genomic_DNA"/>
</dbReference>
<evidence type="ECO:0000313" key="4">
    <source>
        <dbReference type="Proteomes" id="UP000432015"/>
    </source>
</evidence>
<dbReference type="Proteomes" id="UP000432015">
    <property type="component" value="Unassembled WGS sequence"/>
</dbReference>
<name>A0A7K1KUY4_9ACTN</name>
<dbReference type="GO" id="GO:0005737">
    <property type="term" value="C:cytoplasm"/>
    <property type="evidence" value="ECO:0007669"/>
    <property type="project" value="TreeGrafter"/>
</dbReference>
<dbReference type="Gene3D" id="3.20.20.140">
    <property type="entry name" value="Metal-dependent hydrolases"/>
    <property type="match status" value="1"/>
</dbReference>
<dbReference type="PANTHER" id="PTHR21240">
    <property type="entry name" value="2-AMINO-3-CARBOXYLMUCONATE-6-SEMIALDEHYDE DECARBOXYLASE"/>
    <property type="match status" value="1"/>
</dbReference>
<dbReference type="AlphaFoldDB" id="A0A7K1KUY4"/>
<evidence type="ECO:0000259" key="2">
    <source>
        <dbReference type="Pfam" id="PF04909"/>
    </source>
</evidence>
<gene>
    <name evidence="3" type="ORF">GNZ18_05190</name>
</gene>
<protein>
    <submittedName>
        <fullName evidence="3">Amidohydrolase family protein</fullName>
    </submittedName>
</protein>
<keyword evidence="4" id="KW-1185">Reference proteome</keyword>